<sequence>MELSHPYIASEVAQTFMDHVFKLHGCPSSITSDRDPVFVSSFWQEFMAFQGIQVQLSSSYDPQTDGQSEIVNKCLKTYLRCMCANTPHQ</sequence>
<gene>
    <name evidence="2" type="ORF">KK1_008814</name>
</gene>
<dbReference type="PROSITE" id="PS50994">
    <property type="entry name" value="INTEGRASE"/>
    <property type="match status" value="1"/>
</dbReference>
<protein>
    <submittedName>
        <fullName evidence="2">Retrotransposable element Tf2</fullName>
    </submittedName>
</protein>
<evidence type="ECO:0000313" key="2">
    <source>
        <dbReference type="EMBL" id="KYP69615.1"/>
    </source>
</evidence>
<dbReference type="SUPFAM" id="SSF53098">
    <property type="entry name" value="Ribonuclease H-like"/>
    <property type="match status" value="1"/>
</dbReference>
<evidence type="ECO:0000259" key="1">
    <source>
        <dbReference type="PROSITE" id="PS50994"/>
    </source>
</evidence>
<keyword evidence="3" id="KW-1185">Reference proteome</keyword>
<organism evidence="2 3">
    <name type="scientific">Cajanus cajan</name>
    <name type="common">Pigeon pea</name>
    <name type="synonym">Cajanus indicus</name>
    <dbReference type="NCBI Taxonomy" id="3821"/>
    <lineage>
        <taxon>Eukaryota</taxon>
        <taxon>Viridiplantae</taxon>
        <taxon>Streptophyta</taxon>
        <taxon>Embryophyta</taxon>
        <taxon>Tracheophyta</taxon>
        <taxon>Spermatophyta</taxon>
        <taxon>Magnoliopsida</taxon>
        <taxon>eudicotyledons</taxon>
        <taxon>Gunneridae</taxon>
        <taxon>Pentapetalae</taxon>
        <taxon>rosids</taxon>
        <taxon>fabids</taxon>
        <taxon>Fabales</taxon>
        <taxon>Fabaceae</taxon>
        <taxon>Papilionoideae</taxon>
        <taxon>50 kb inversion clade</taxon>
        <taxon>NPAAA clade</taxon>
        <taxon>indigoferoid/millettioid clade</taxon>
        <taxon>Phaseoleae</taxon>
        <taxon>Cajanus</taxon>
    </lineage>
</organism>
<dbReference type="Gramene" id="C.cajan_08562.t">
    <property type="protein sequence ID" value="C.cajan_08562.t.cds1"/>
    <property type="gene ID" value="C.cajan_08562"/>
</dbReference>
<dbReference type="Gene3D" id="3.30.420.10">
    <property type="entry name" value="Ribonuclease H-like superfamily/Ribonuclease H"/>
    <property type="match status" value="1"/>
</dbReference>
<evidence type="ECO:0000313" key="3">
    <source>
        <dbReference type="Proteomes" id="UP000075243"/>
    </source>
</evidence>
<feature type="domain" description="Integrase catalytic" evidence="1">
    <location>
        <begin position="1"/>
        <end position="89"/>
    </location>
</feature>
<dbReference type="GO" id="GO:0015074">
    <property type="term" value="P:DNA integration"/>
    <property type="evidence" value="ECO:0007669"/>
    <property type="project" value="InterPro"/>
</dbReference>
<accession>A0A151TRC1</accession>
<dbReference type="OMA" id="RCMCANT"/>
<dbReference type="AlphaFoldDB" id="A0A151TRC1"/>
<dbReference type="InterPro" id="IPR036397">
    <property type="entry name" value="RNaseH_sf"/>
</dbReference>
<name>A0A151TRC1_CAJCA</name>
<dbReference type="EMBL" id="CM003605">
    <property type="protein sequence ID" value="KYP69615.1"/>
    <property type="molecule type" value="Genomic_DNA"/>
</dbReference>
<dbReference type="GO" id="GO:0003676">
    <property type="term" value="F:nucleic acid binding"/>
    <property type="evidence" value="ECO:0007669"/>
    <property type="project" value="InterPro"/>
</dbReference>
<dbReference type="PANTHER" id="PTHR37984:SF5">
    <property type="entry name" value="PROTEIN NYNRIN-LIKE"/>
    <property type="match status" value="1"/>
</dbReference>
<dbReference type="Proteomes" id="UP000075243">
    <property type="component" value="Chromosome 3"/>
</dbReference>
<dbReference type="PANTHER" id="PTHR37984">
    <property type="entry name" value="PROTEIN CBG26694"/>
    <property type="match status" value="1"/>
</dbReference>
<proteinExistence type="predicted"/>
<dbReference type="InterPro" id="IPR050951">
    <property type="entry name" value="Retrovirus_Pol_polyprotein"/>
</dbReference>
<dbReference type="InterPro" id="IPR012337">
    <property type="entry name" value="RNaseH-like_sf"/>
</dbReference>
<reference evidence="2 3" key="1">
    <citation type="journal article" date="2012" name="Nat. Biotechnol.">
        <title>Draft genome sequence of pigeonpea (Cajanus cajan), an orphan legume crop of resource-poor farmers.</title>
        <authorList>
            <person name="Varshney R.K."/>
            <person name="Chen W."/>
            <person name="Li Y."/>
            <person name="Bharti A.K."/>
            <person name="Saxena R.K."/>
            <person name="Schlueter J.A."/>
            <person name="Donoghue M.T."/>
            <person name="Azam S."/>
            <person name="Fan G."/>
            <person name="Whaley A.M."/>
            <person name="Farmer A.D."/>
            <person name="Sheridan J."/>
            <person name="Iwata A."/>
            <person name="Tuteja R."/>
            <person name="Penmetsa R.V."/>
            <person name="Wu W."/>
            <person name="Upadhyaya H.D."/>
            <person name="Yang S.P."/>
            <person name="Shah T."/>
            <person name="Saxena K.B."/>
            <person name="Michael T."/>
            <person name="McCombie W.R."/>
            <person name="Yang B."/>
            <person name="Zhang G."/>
            <person name="Yang H."/>
            <person name="Wang J."/>
            <person name="Spillane C."/>
            <person name="Cook D.R."/>
            <person name="May G.D."/>
            <person name="Xu X."/>
            <person name="Jackson S.A."/>
        </authorList>
    </citation>
    <scope>NUCLEOTIDE SEQUENCE [LARGE SCALE GENOMIC DNA]</scope>
    <source>
        <strain evidence="3">cv. Asha</strain>
    </source>
</reference>
<dbReference type="InterPro" id="IPR001584">
    <property type="entry name" value="Integrase_cat-core"/>
</dbReference>
<dbReference type="STRING" id="3821.A0A151TRC1"/>